<keyword evidence="7 10" id="KW-0496">Mitochondrion</keyword>
<dbReference type="HAMAP" id="MF_01445">
    <property type="entry name" value="TsaD"/>
    <property type="match status" value="1"/>
</dbReference>
<dbReference type="GeneTree" id="ENSGT00940000153744"/>
<evidence type="ECO:0000256" key="6">
    <source>
        <dbReference type="ARBA" id="ARBA00022946"/>
    </source>
</evidence>
<dbReference type="OMA" id="NAAMIGC"/>
<dbReference type="PANTHER" id="PTHR11735">
    <property type="entry name" value="TRNA N6-ADENOSINE THREONYLCARBAMOYLTRANSFERASE"/>
    <property type="match status" value="1"/>
</dbReference>
<dbReference type="GeneID" id="114607297"/>
<dbReference type="Proteomes" id="UP000472272">
    <property type="component" value="Chromosome 1"/>
</dbReference>
<dbReference type="CDD" id="cd24134">
    <property type="entry name" value="ASKHA_NBD_OSGEPL1_QRI7_euk"/>
    <property type="match status" value="1"/>
</dbReference>
<evidence type="ECO:0000313" key="13">
    <source>
        <dbReference type="Proteomes" id="UP000472272"/>
    </source>
</evidence>
<dbReference type="PRINTS" id="PR00789">
    <property type="entry name" value="OSIALOPTASE"/>
</dbReference>
<keyword evidence="6" id="KW-0809">Transit peptide</keyword>
<keyword evidence="4 10" id="KW-0819">tRNA processing</keyword>
<dbReference type="GO" id="GO:0005739">
    <property type="term" value="C:mitochondrion"/>
    <property type="evidence" value="ECO:0007669"/>
    <property type="project" value="UniProtKB-SubCell"/>
</dbReference>
<dbReference type="OrthoDB" id="10259622at2759"/>
<dbReference type="InterPro" id="IPR017861">
    <property type="entry name" value="KAE1/TsaD"/>
</dbReference>
<evidence type="ECO:0000256" key="10">
    <source>
        <dbReference type="HAMAP-Rule" id="MF_03179"/>
    </source>
</evidence>
<dbReference type="GO" id="GO:0061711">
    <property type="term" value="F:tRNA N(6)-L-threonylcarbamoyladenine synthase activity"/>
    <property type="evidence" value="ECO:0007669"/>
    <property type="project" value="UniProtKB-EC"/>
</dbReference>
<feature type="domain" description="Gcp-like" evidence="11">
    <location>
        <begin position="74"/>
        <end position="380"/>
    </location>
</feature>
<dbReference type="Ensembl" id="ENSPMRT00000004854.1">
    <property type="protein sequence ID" value="ENSPMRP00000004551.1"/>
    <property type="gene ID" value="ENSPMRG00000003117.1"/>
</dbReference>
<proteinExistence type="inferred from homology"/>
<comment type="function">
    <text evidence="10">Required for the formation of a threonylcarbamoyl group on adenosine at position 37 (t(6)A37) in mitochondrial tRNAs that read codons beginning with adenine. Probably involved in the transfer of the threonylcarbamoyl moiety of threonylcarbamoyl-AMP (TC-AMP) to the N6 group of A37. Involved in mitochondrial genome maintenance.</text>
</comment>
<keyword evidence="3 10" id="KW-0808">Transferase</keyword>
<dbReference type="KEGG" id="pmua:114607297"/>
<dbReference type="CTD" id="64172"/>
<comment type="cofactor">
    <cofactor evidence="10">
        <name>a divalent metal cation</name>
        <dbReference type="ChEBI" id="CHEBI:60240"/>
    </cofactor>
    <text evidence="10">Binds 1 divalent metal cation per subunit.</text>
</comment>
<evidence type="ECO:0000256" key="3">
    <source>
        <dbReference type="ARBA" id="ARBA00022679"/>
    </source>
</evidence>
<dbReference type="PANTHER" id="PTHR11735:SF6">
    <property type="entry name" value="TRNA N6-ADENOSINE THREONYLCARBAMOYLTRANSFERASE, MITOCHONDRIAL"/>
    <property type="match status" value="1"/>
</dbReference>
<evidence type="ECO:0000259" key="11">
    <source>
        <dbReference type="Pfam" id="PF00814"/>
    </source>
</evidence>
<dbReference type="Pfam" id="PF00814">
    <property type="entry name" value="TsaD"/>
    <property type="match status" value="1"/>
</dbReference>
<comment type="catalytic activity">
    <reaction evidence="9 10">
        <text>L-threonylcarbamoyladenylate + adenosine(37) in tRNA = N(6)-L-threonylcarbamoyladenosine(37) in tRNA + AMP + H(+)</text>
        <dbReference type="Rhea" id="RHEA:37059"/>
        <dbReference type="Rhea" id="RHEA-COMP:10162"/>
        <dbReference type="Rhea" id="RHEA-COMP:10163"/>
        <dbReference type="ChEBI" id="CHEBI:15378"/>
        <dbReference type="ChEBI" id="CHEBI:73682"/>
        <dbReference type="ChEBI" id="CHEBI:74411"/>
        <dbReference type="ChEBI" id="CHEBI:74418"/>
        <dbReference type="ChEBI" id="CHEBI:456215"/>
        <dbReference type="EC" id="2.3.1.234"/>
    </reaction>
</comment>
<evidence type="ECO:0000313" key="12">
    <source>
        <dbReference type="Ensembl" id="ENSPMRP00000004551.1"/>
    </source>
</evidence>
<protein>
    <recommendedName>
        <fullName evidence="2">N(6)-L-threonylcarbamoyladenine synthase</fullName>
        <ecNumber evidence="2">2.3.1.234</ecNumber>
    </recommendedName>
</protein>
<evidence type="ECO:0000256" key="1">
    <source>
        <dbReference type="ARBA" id="ARBA00004173"/>
    </source>
</evidence>
<reference evidence="12" key="2">
    <citation type="submission" date="2025-08" db="UniProtKB">
        <authorList>
            <consortium name="Ensembl"/>
        </authorList>
    </citation>
    <scope>IDENTIFICATION</scope>
</reference>
<dbReference type="InterPro" id="IPR000905">
    <property type="entry name" value="Gcp-like_dom"/>
</dbReference>
<evidence type="ECO:0000256" key="5">
    <source>
        <dbReference type="ARBA" id="ARBA00022723"/>
    </source>
</evidence>
<dbReference type="RefSeq" id="XP_028606218.1">
    <property type="nucleotide sequence ID" value="XM_028750385.1"/>
</dbReference>
<keyword evidence="13" id="KW-1185">Reference proteome</keyword>
<dbReference type="GO" id="GO:0002949">
    <property type="term" value="P:tRNA threonylcarbamoyladenosine modification"/>
    <property type="evidence" value="ECO:0007669"/>
    <property type="project" value="UniProtKB-UniRule"/>
</dbReference>
<dbReference type="EC" id="2.3.1.234" evidence="2"/>
<comment type="subcellular location">
    <subcellularLocation>
        <location evidence="1 10">Mitochondrion</location>
    </subcellularLocation>
</comment>
<gene>
    <name evidence="12" type="primary">OSGEPL1</name>
</gene>
<organism evidence="12 13">
    <name type="scientific">Podarcis muralis</name>
    <name type="common">Wall lizard</name>
    <name type="synonym">Lacerta muralis</name>
    <dbReference type="NCBI Taxonomy" id="64176"/>
    <lineage>
        <taxon>Eukaryota</taxon>
        <taxon>Metazoa</taxon>
        <taxon>Chordata</taxon>
        <taxon>Craniata</taxon>
        <taxon>Vertebrata</taxon>
        <taxon>Euteleostomi</taxon>
        <taxon>Lepidosauria</taxon>
        <taxon>Squamata</taxon>
        <taxon>Bifurcata</taxon>
        <taxon>Unidentata</taxon>
        <taxon>Episquamata</taxon>
        <taxon>Laterata</taxon>
        <taxon>Lacertibaenia</taxon>
        <taxon>Lacertidae</taxon>
        <taxon>Podarcis</taxon>
    </lineage>
</organism>
<reference evidence="12" key="3">
    <citation type="submission" date="2025-09" db="UniProtKB">
        <authorList>
            <consortium name="Ensembl"/>
        </authorList>
    </citation>
    <scope>IDENTIFICATION</scope>
</reference>
<evidence type="ECO:0000256" key="9">
    <source>
        <dbReference type="ARBA" id="ARBA00048117"/>
    </source>
</evidence>
<dbReference type="AlphaFoldDB" id="A0A670HY69"/>
<evidence type="ECO:0000256" key="4">
    <source>
        <dbReference type="ARBA" id="ARBA00022694"/>
    </source>
</evidence>
<accession>A0A670HY69</accession>
<dbReference type="InterPro" id="IPR043129">
    <property type="entry name" value="ATPase_NBD"/>
</dbReference>
<evidence type="ECO:0000256" key="2">
    <source>
        <dbReference type="ARBA" id="ARBA00012156"/>
    </source>
</evidence>
<name>A0A670HY69_PODMU</name>
<dbReference type="Gene3D" id="3.30.420.40">
    <property type="match status" value="2"/>
</dbReference>
<dbReference type="NCBIfam" id="TIGR03723">
    <property type="entry name" value="T6A_TsaD_YgjD"/>
    <property type="match status" value="1"/>
</dbReference>
<keyword evidence="8 10" id="KW-0012">Acyltransferase</keyword>
<evidence type="ECO:0000256" key="8">
    <source>
        <dbReference type="ARBA" id="ARBA00023315"/>
    </source>
</evidence>
<dbReference type="FunFam" id="3.30.420.40:FF:000106">
    <property type="entry name" value="Probable tRNA N6-adenosine threonylcarbamoyltransferase, mitochondrial"/>
    <property type="match status" value="1"/>
</dbReference>
<dbReference type="NCBIfam" id="TIGR00329">
    <property type="entry name" value="gcp_kae1"/>
    <property type="match status" value="1"/>
</dbReference>
<dbReference type="SUPFAM" id="SSF53067">
    <property type="entry name" value="Actin-like ATPase domain"/>
    <property type="match status" value="1"/>
</dbReference>
<keyword evidence="5 10" id="KW-0479">Metal-binding</keyword>
<evidence type="ECO:0000256" key="7">
    <source>
        <dbReference type="ARBA" id="ARBA00023128"/>
    </source>
</evidence>
<dbReference type="GO" id="GO:0046872">
    <property type="term" value="F:metal ion binding"/>
    <property type="evidence" value="ECO:0007669"/>
    <property type="project" value="UniProtKB-KW"/>
</dbReference>
<dbReference type="InterPro" id="IPR022450">
    <property type="entry name" value="TsaD"/>
</dbReference>
<reference evidence="12 13" key="1">
    <citation type="journal article" date="2019" name="Proc. Natl. Acad. Sci. U.S.A.">
        <title>Regulatory changes in pterin and carotenoid genes underlie balanced color polymorphisms in the wall lizard.</title>
        <authorList>
            <person name="Andrade P."/>
            <person name="Pinho C."/>
            <person name="Perez I de Lanuza G."/>
            <person name="Afonso S."/>
            <person name="Brejcha J."/>
            <person name="Rubin C.J."/>
            <person name="Wallerman O."/>
            <person name="Pereira P."/>
            <person name="Sabatino S.J."/>
            <person name="Bellati A."/>
            <person name="Pellitteri-Rosa D."/>
            <person name="Bosakova Z."/>
            <person name="Bunikis I."/>
            <person name="Carretero M.A."/>
            <person name="Feiner N."/>
            <person name="Marsik P."/>
            <person name="Pauperio F."/>
            <person name="Salvi D."/>
            <person name="Soler L."/>
            <person name="While G.M."/>
            <person name="Uller T."/>
            <person name="Font E."/>
            <person name="Andersson L."/>
            <person name="Carneiro M."/>
        </authorList>
    </citation>
    <scope>NUCLEOTIDE SEQUENCE</scope>
</reference>
<comment type="similarity">
    <text evidence="10">Belongs to the KAE1 / TsaD family.</text>
</comment>
<sequence>MFLTQFLCRYACLQKSFAVSGFGGAISKPPEPCWIYCLRRVSVCRGKCFSTKIVLGIETSCDDTAAAVVDEAGNILGEALHSQSAVHLKTGGIIPSVAQQLHQENIARVVQEALAISRVSADGLSAIATTVKPGLALSLGVGLAYSLELVEKCKKPFIPIHHMEAHALTVRLTNRVDFPFLVLLLSGGHCILAVAQGVSDFLLLGQTLDIAPGDMLDKVARRLSLRKHPECSGLSGGKAIERLAQQGNRRRYEFKVPMEQHHNCNFSFAGLQSQVTRAIAEKEKEEGRQEGQLLSCIPDLAAAVQHTVTAHIVARTHRAIHFCRRKGILPQRKATLVASGGVASNQYIRKALQVLTDATDFALVCPPPRLCTDNGVMIAWNGIERLCAGLGVLYSTEGIRYEPKALLGTDISEEVQKASIKMPDQIRCEK</sequence>